<organism evidence="2 3">
    <name type="scientific">Saccharothrix yanglingensis</name>
    <dbReference type="NCBI Taxonomy" id="659496"/>
    <lineage>
        <taxon>Bacteria</taxon>
        <taxon>Bacillati</taxon>
        <taxon>Actinomycetota</taxon>
        <taxon>Actinomycetes</taxon>
        <taxon>Pseudonocardiales</taxon>
        <taxon>Pseudonocardiaceae</taxon>
        <taxon>Saccharothrix</taxon>
    </lineage>
</organism>
<gene>
    <name evidence="2" type="ORF">CKY47_25885</name>
</gene>
<dbReference type="Pfam" id="PF01636">
    <property type="entry name" value="APH"/>
    <property type="match status" value="1"/>
</dbReference>
<protein>
    <recommendedName>
        <fullName evidence="1">Aminoglycoside phosphotransferase domain-containing protein</fullName>
    </recommendedName>
</protein>
<dbReference type="Proteomes" id="UP001225605">
    <property type="component" value="Unassembled WGS sequence"/>
</dbReference>
<evidence type="ECO:0000313" key="3">
    <source>
        <dbReference type="Proteomes" id="UP001225605"/>
    </source>
</evidence>
<comment type="caution">
    <text evidence="2">The sequence shown here is derived from an EMBL/GenBank/DDBJ whole genome shotgun (WGS) entry which is preliminary data.</text>
</comment>
<dbReference type="EMBL" id="NSDM01000012">
    <property type="protein sequence ID" value="MDQ2587355.1"/>
    <property type="molecule type" value="Genomic_DNA"/>
</dbReference>
<dbReference type="InterPro" id="IPR011009">
    <property type="entry name" value="Kinase-like_dom_sf"/>
</dbReference>
<dbReference type="InterPro" id="IPR002575">
    <property type="entry name" value="Aminoglycoside_PTrfase"/>
</dbReference>
<keyword evidence="3" id="KW-1185">Reference proteome</keyword>
<feature type="domain" description="Aminoglycoside phosphotransferase" evidence="1">
    <location>
        <begin position="131"/>
        <end position="167"/>
    </location>
</feature>
<evidence type="ECO:0000313" key="2">
    <source>
        <dbReference type="EMBL" id="MDQ2587355.1"/>
    </source>
</evidence>
<name>A0ABU0X5E2_9PSEU</name>
<sequence length="223" mass="22998">MPRRGGVPTSGVDVVSALARLRVLAHRSGLPCDDPVVLRNGGNLLVHLRLAPVVARVAAVTAAVRPDVAGHFRRADAVSRFLAARGVPVVEPVGPGVVRHDGLVVAFARHVPHEPGALLDPASFAAALAELHGDAHPRNLLVTASGPVWNDFEDTGRGPVGWDVACANPSPSSAGVLPLGAADPEFWTELRRLFAVGWSRVLDLRRGTIGAGAGAAVEGVPGG</sequence>
<accession>A0ABU0X5E2</accession>
<dbReference type="SUPFAM" id="SSF56112">
    <property type="entry name" value="Protein kinase-like (PK-like)"/>
    <property type="match status" value="1"/>
</dbReference>
<proteinExistence type="predicted"/>
<evidence type="ECO:0000259" key="1">
    <source>
        <dbReference type="Pfam" id="PF01636"/>
    </source>
</evidence>
<reference evidence="2 3" key="1">
    <citation type="submission" date="2017-06" db="EMBL/GenBank/DDBJ databases">
        <title>Cultured bacterium strain Saccharothrix yanglingensis Hhs.015.</title>
        <authorList>
            <person name="Xia Y."/>
        </authorList>
    </citation>
    <scope>NUCLEOTIDE SEQUENCE [LARGE SCALE GENOMIC DNA]</scope>
    <source>
        <strain evidence="2 3">Hhs.015</strain>
    </source>
</reference>